<protein>
    <submittedName>
        <fullName evidence="2">Nuclease-related domain-containing protein</fullName>
    </submittedName>
</protein>
<evidence type="ECO:0000313" key="2">
    <source>
        <dbReference type="EMBL" id="SCC33710.1"/>
    </source>
</evidence>
<accession>A0A0V8H8B2</accession>
<dbReference type="InterPro" id="IPR011528">
    <property type="entry name" value="NERD"/>
</dbReference>
<dbReference type="AlphaFoldDB" id="A0A0V8H8B2"/>
<dbReference type="RefSeq" id="WP_058299868.1">
    <property type="nucleotide sequence ID" value="NZ_FMAU01000008.1"/>
</dbReference>
<organism evidence="2 3">
    <name type="scientific">[Bacillus] enclensis</name>
    <dbReference type="NCBI Taxonomy" id="1402860"/>
    <lineage>
        <taxon>Bacteria</taxon>
        <taxon>Bacillati</taxon>
        <taxon>Bacillota</taxon>
        <taxon>Bacilli</taxon>
        <taxon>Bacillales</taxon>
        <taxon>Bacillaceae</taxon>
        <taxon>Rossellomorea</taxon>
    </lineage>
</organism>
<dbReference type="Proteomes" id="UP000181997">
    <property type="component" value="Unassembled WGS sequence"/>
</dbReference>
<proteinExistence type="predicted"/>
<keyword evidence="3" id="KW-1185">Reference proteome</keyword>
<evidence type="ECO:0000313" key="3">
    <source>
        <dbReference type="Proteomes" id="UP000181997"/>
    </source>
</evidence>
<feature type="domain" description="NERD" evidence="1">
    <location>
        <begin position="41"/>
        <end position="157"/>
    </location>
</feature>
<dbReference type="Pfam" id="PF08378">
    <property type="entry name" value="NERD"/>
    <property type="match status" value="1"/>
</dbReference>
<dbReference type="EMBL" id="FMAU01000008">
    <property type="protein sequence ID" value="SCC33710.1"/>
    <property type="molecule type" value="Genomic_DNA"/>
</dbReference>
<reference evidence="3" key="1">
    <citation type="submission" date="2016-08" db="EMBL/GenBank/DDBJ databases">
        <authorList>
            <person name="Varghese N."/>
            <person name="Submissions Spin"/>
        </authorList>
    </citation>
    <scope>NUCLEOTIDE SEQUENCE [LARGE SCALE GENOMIC DNA]</scope>
    <source>
        <strain evidence="3">SGD-1123</strain>
    </source>
</reference>
<name>A0A0V8H8B2_9BACI</name>
<evidence type="ECO:0000259" key="1">
    <source>
        <dbReference type="PROSITE" id="PS50965"/>
    </source>
</evidence>
<gene>
    <name evidence="2" type="ORF">GA0061094_4085</name>
</gene>
<dbReference type="PROSITE" id="PS50965">
    <property type="entry name" value="NERD"/>
    <property type="match status" value="1"/>
</dbReference>
<sequence length="332" mass="38689">MIKKKPSPTIKILKLYALLRRILPQHPLRHEIEAELRKLEAGYKGELSLNYHLSFLPEKDYLIIFDLRLSYKTFFFQIDTLILHTNFILIAEVKNIAGEIYIDTDFNQMIRTKQEATEIFPDPILQAFKQKERLEDWLITKNYPAIPIEYRVVLTNSHSHITNTSQNQLVMDKLIRSDRLVYEIKKLTLKYPNPVVTPKELTRIANRLMKSNVPANPDVLAQFQLSTRDIRPGVHCTECQSLSMERVHGTWWCSDCRIKKKDAHVHALTDYALLIDTTISNKEMRHFTNLNSLSTSARMLSLMNLPSNGTTKDRRYSLDPLIKDLSFVSKSY</sequence>